<organism evidence="1">
    <name type="scientific">Ixodes ricinus</name>
    <name type="common">Common tick</name>
    <name type="synonym">Acarus ricinus</name>
    <dbReference type="NCBI Taxonomy" id="34613"/>
    <lineage>
        <taxon>Eukaryota</taxon>
        <taxon>Metazoa</taxon>
        <taxon>Ecdysozoa</taxon>
        <taxon>Arthropoda</taxon>
        <taxon>Chelicerata</taxon>
        <taxon>Arachnida</taxon>
        <taxon>Acari</taxon>
        <taxon>Parasitiformes</taxon>
        <taxon>Ixodida</taxon>
        <taxon>Ixodoidea</taxon>
        <taxon>Ixodidae</taxon>
        <taxon>Ixodinae</taxon>
        <taxon>Ixodes</taxon>
    </lineage>
</organism>
<reference evidence="1" key="1">
    <citation type="submission" date="2019-12" db="EMBL/GenBank/DDBJ databases">
        <title>An insight into the sialome of adult female Ixodes ricinus ticks feeding for 6 days.</title>
        <authorList>
            <person name="Perner J."/>
            <person name="Ribeiro J.M.C."/>
        </authorList>
    </citation>
    <scope>NUCLEOTIDE SEQUENCE</scope>
    <source>
        <strain evidence="1">Semi-engorged</strain>
        <tissue evidence="1">Salivary glands</tissue>
    </source>
</reference>
<sequence length="111" mass="11155">MSSVALASAGVASAASNAASVAYCDDNGQVLTVDGFSPSPPPDSLPLLLLFRVASVGFGSSDGTRRPLQAAAAMATRGTGNVFPSVPSVGPLSQLGRNCCQVEYNVPLTRA</sequence>
<protein>
    <submittedName>
        <fullName evidence="1">Putative secreted protein</fullName>
    </submittedName>
</protein>
<proteinExistence type="predicted"/>
<dbReference type="AlphaFoldDB" id="A0A6B0UK36"/>
<evidence type="ECO:0000313" key="1">
    <source>
        <dbReference type="EMBL" id="MXU89996.1"/>
    </source>
</evidence>
<name>A0A6B0UK36_IXORI</name>
<dbReference type="EMBL" id="GIFC01007913">
    <property type="protein sequence ID" value="MXU89996.1"/>
    <property type="molecule type" value="Transcribed_RNA"/>
</dbReference>
<accession>A0A6B0UK36</accession>